<evidence type="ECO:0000313" key="2">
    <source>
        <dbReference type="Proteomes" id="UP001595615"/>
    </source>
</evidence>
<proteinExistence type="predicted"/>
<accession>A0ABV7XBR2</accession>
<dbReference type="EMBL" id="JBHRXV010000011">
    <property type="protein sequence ID" value="MFC3713605.1"/>
    <property type="molecule type" value="Genomic_DNA"/>
</dbReference>
<dbReference type="InterPro" id="IPR018841">
    <property type="entry name" value="DUF2442"/>
</dbReference>
<reference evidence="2" key="1">
    <citation type="journal article" date="2019" name="Int. J. Syst. Evol. Microbiol.">
        <title>The Global Catalogue of Microorganisms (GCM) 10K type strain sequencing project: providing services to taxonomists for standard genome sequencing and annotation.</title>
        <authorList>
            <consortium name="The Broad Institute Genomics Platform"/>
            <consortium name="The Broad Institute Genome Sequencing Center for Infectious Disease"/>
            <person name="Wu L."/>
            <person name="Ma J."/>
        </authorList>
    </citation>
    <scope>NUCLEOTIDE SEQUENCE [LARGE SCALE GENOMIC DNA]</scope>
    <source>
        <strain evidence="2">KCTC 42644</strain>
    </source>
</reference>
<name>A0ABV7XBR2_9SPHN</name>
<keyword evidence="2" id="KW-1185">Reference proteome</keyword>
<protein>
    <submittedName>
        <fullName evidence="1">DUF2442 domain-containing protein</fullName>
    </submittedName>
</protein>
<dbReference type="RefSeq" id="WP_380862260.1">
    <property type="nucleotide sequence ID" value="NZ_JBHRXV010000011.1"/>
</dbReference>
<organism evidence="1 2">
    <name type="scientific">Sphingoaurantiacus capsulatus</name>
    <dbReference type="NCBI Taxonomy" id="1771310"/>
    <lineage>
        <taxon>Bacteria</taxon>
        <taxon>Pseudomonadati</taxon>
        <taxon>Pseudomonadota</taxon>
        <taxon>Alphaproteobacteria</taxon>
        <taxon>Sphingomonadales</taxon>
        <taxon>Sphingosinicellaceae</taxon>
        <taxon>Sphingoaurantiacus</taxon>
    </lineage>
</organism>
<dbReference type="Proteomes" id="UP001595615">
    <property type="component" value="Unassembled WGS sequence"/>
</dbReference>
<gene>
    <name evidence="1" type="ORF">ACFOMD_13575</name>
</gene>
<dbReference type="Gene3D" id="3.30.2020.40">
    <property type="entry name" value="Uncharacterised protein PF10387, DUF2442"/>
    <property type="match status" value="1"/>
</dbReference>
<dbReference type="Pfam" id="PF10387">
    <property type="entry name" value="DUF2442"/>
    <property type="match status" value="1"/>
</dbReference>
<comment type="caution">
    <text evidence="1">The sequence shown here is derived from an EMBL/GenBank/DDBJ whole genome shotgun (WGS) entry which is preliminary data.</text>
</comment>
<evidence type="ECO:0000313" key="1">
    <source>
        <dbReference type="EMBL" id="MFC3713605.1"/>
    </source>
</evidence>
<sequence length="87" mass="9766">MATLASPRDERAMDVRFAHDQLVVDLRDGRTIATPIIWYPRLRDATPEQRANWQLIGSGGGIHWPDVDEDLSVEGMLAGRPAVGWDR</sequence>